<reference evidence="6 7" key="1">
    <citation type="submission" date="2018-12" db="EMBL/GenBank/DDBJ databases">
        <title>Draft genome sequence of Xylaria grammica IHI A82.</title>
        <authorList>
            <person name="Buettner E."/>
            <person name="Kellner H."/>
        </authorList>
    </citation>
    <scope>NUCLEOTIDE SEQUENCE [LARGE SCALE GENOMIC DNA]</scope>
    <source>
        <strain evidence="6 7">IHI A82</strain>
    </source>
</reference>
<sequence>MGICASCLGRQRNDSIDEDDVARLLSDDSNYMQYGSFAEHNLNSQADPLESQREVEALQRIVARTSKYAIHLPPSLIPLSANDHLSNLVDVFEITPQESQRIHPAMFSEQDARLTRYQNILSKLSSDDGASTADGRPTSVEWLLNEEDNADLPEQNITIKESASGPFVGTFADAVTAVA</sequence>
<evidence type="ECO:0000313" key="6">
    <source>
        <dbReference type="EMBL" id="RWA12167.1"/>
    </source>
</evidence>
<dbReference type="InterPro" id="IPR028209">
    <property type="entry name" value="LAMTOR1/MEH1"/>
</dbReference>
<dbReference type="SMART" id="SM01262">
    <property type="entry name" value="LAMTOR"/>
    <property type="match status" value="1"/>
</dbReference>
<keyword evidence="3" id="KW-0472">Membrane</keyword>
<dbReference type="GO" id="GO:0043410">
    <property type="term" value="P:positive regulation of MAPK cascade"/>
    <property type="evidence" value="ECO:0007669"/>
    <property type="project" value="InterPro"/>
</dbReference>
<comment type="caution">
    <text evidence="6">The sequence shown here is derived from an EMBL/GenBank/DDBJ whole genome shotgun (WGS) entry which is preliminary data.</text>
</comment>
<dbReference type="GO" id="GO:0071986">
    <property type="term" value="C:Ragulator complex"/>
    <property type="evidence" value="ECO:0007669"/>
    <property type="project" value="InterPro"/>
</dbReference>
<dbReference type="EMBL" id="RYZI01000058">
    <property type="protein sequence ID" value="RWA12167.1"/>
    <property type="molecule type" value="Genomic_DNA"/>
</dbReference>
<accession>A0A439DCK9</accession>
<protein>
    <recommendedName>
        <fullName evidence="8">Late endosomal/lysosomal adaptor and MAPK and MTOR activator 1</fullName>
    </recommendedName>
</protein>
<evidence type="ECO:0000256" key="2">
    <source>
        <dbReference type="ARBA" id="ARBA00022707"/>
    </source>
</evidence>
<evidence type="ECO:0000256" key="3">
    <source>
        <dbReference type="ARBA" id="ARBA00023136"/>
    </source>
</evidence>
<keyword evidence="5" id="KW-0449">Lipoprotein</keyword>
<organism evidence="6 7">
    <name type="scientific">Xylaria grammica</name>
    <dbReference type="NCBI Taxonomy" id="363999"/>
    <lineage>
        <taxon>Eukaryota</taxon>
        <taxon>Fungi</taxon>
        <taxon>Dikarya</taxon>
        <taxon>Ascomycota</taxon>
        <taxon>Pezizomycotina</taxon>
        <taxon>Sordariomycetes</taxon>
        <taxon>Xylariomycetidae</taxon>
        <taxon>Xylariales</taxon>
        <taxon>Xylariaceae</taxon>
        <taxon>Xylaria</taxon>
    </lineage>
</organism>
<keyword evidence="2" id="KW-0519">Myristate</keyword>
<dbReference type="GO" id="GO:0031902">
    <property type="term" value="C:late endosome membrane"/>
    <property type="evidence" value="ECO:0007669"/>
    <property type="project" value="InterPro"/>
</dbReference>
<name>A0A439DCK9_9PEZI</name>
<evidence type="ECO:0000256" key="4">
    <source>
        <dbReference type="ARBA" id="ARBA00023139"/>
    </source>
</evidence>
<dbReference type="Proteomes" id="UP000286045">
    <property type="component" value="Unassembled WGS sequence"/>
</dbReference>
<dbReference type="GO" id="GO:0001919">
    <property type="term" value="P:regulation of receptor recycling"/>
    <property type="evidence" value="ECO:0007669"/>
    <property type="project" value="InterPro"/>
</dbReference>
<evidence type="ECO:0000256" key="1">
    <source>
        <dbReference type="ARBA" id="ARBA00004308"/>
    </source>
</evidence>
<gene>
    <name evidence="6" type="ORF">EKO27_g2927</name>
</gene>
<evidence type="ECO:0000313" key="7">
    <source>
        <dbReference type="Proteomes" id="UP000286045"/>
    </source>
</evidence>
<evidence type="ECO:0000256" key="5">
    <source>
        <dbReference type="ARBA" id="ARBA00023288"/>
    </source>
</evidence>
<proteinExistence type="predicted"/>
<keyword evidence="4" id="KW-0564">Palmitate</keyword>
<evidence type="ECO:0008006" key="8">
    <source>
        <dbReference type="Google" id="ProtNLM"/>
    </source>
</evidence>
<dbReference type="GO" id="GO:0045121">
    <property type="term" value="C:membrane raft"/>
    <property type="evidence" value="ECO:0007669"/>
    <property type="project" value="InterPro"/>
</dbReference>
<dbReference type="GO" id="GO:0071230">
    <property type="term" value="P:cellular response to amino acid stimulus"/>
    <property type="evidence" value="ECO:0007669"/>
    <property type="project" value="InterPro"/>
</dbReference>
<dbReference type="GO" id="GO:0032008">
    <property type="term" value="P:positive regulation of TOR signaling"/>
    <property type="evidence" value="ECO:0007669"/>
    <property type="project" value="InterPro"/>
</dbReference>
<dbReference type="GO" id="GO:0016197">
    <property type="term" value="P:endosomal transport"/>
    <property type="evidence" value="ECO:0007669"/>
    <property type="project" value="InterPro"/>
</dbReference>
<keyword evidence="7" id="KW-1185">Reference proteome</keyword>
<dbReference type="AlphaFoldDB" id="A0A439DCK9"/>
<comment type="subcellular location">
    <subcellularLocation>
        <location evidence="1">Endomembrane system</location>
    </subcellularLocation>
</comment>